<keyword evidence="3" id="KW-1185">Reference proteome</keyword>
<evidence type="ECO:0000256" key="1">
    <source>
        <dbReference type="SAM" id="Phobius"/>
    </source>
</evidence>
<keyword evidence="1" id="KW-0812">Transmembrane</keyword>
<keyword evidence="1" id="KW-1133">Transmembrane helix</keyword>
<organism evidence="2 3">
    <name type="scientific">Trapa incisa</name>
    <dbReference type="NCBI Taxonomy" id="236973"/>
    <lineage>
        <taxon>Eukaryota</taxon>
        <taxon>Viridiplantae</taxon>
        <taxon>Streptophyta</taxon>
        <taxon>Embryophyta</taxon>
        <taxon>Tracheophyta</taxon>
        <taxon>Spermatophyta</taxon>
        <taxon>Magnoliopsida</taxon>
        <taxon>eudicotyledons</taxon>
        <taxon>Gunneridae</taxon>
        <taxon>Pentapetalae</taxon>
        <taxon>rosids</taxon>
        <taxon>malvids</taxon>
        <taxon>Myrtales</taxon>
        <taxon>Lythraceae</taxon>
        <taxon>Trapa</taxon>
    </lineage>
</organism>
<sequence>MAGASASTTPQLVGSRTTTRLFAAGPAGGSRFLVHVSARGNGAVACSANELGLSQGPSCIYVGPIETASKETLEALYRQARDAYYSGKPLIVDDMFDRVELKLRRYGSKSVVKYPRCSLRRQSTYADAEEDLSQAFALASIWILFLAVGGSAFLVPIIYTVGLANQDPFTLGLAYSSKTLQFLAISNGLLFMAMGSLIGYPIISSSVKVLLGLWRNDLVALKGACPNCGEEVFAFVKSDQSNASPHKADCHVCECALEFRTKAERILCPDTENLCQYVAAILITPKPCAVQKSVSKLGRRWVYGRVYLVRRRRR</sequence>
<accession>A0AAN7L8Z1</accession>
<dbReference type="Proteomes" id="UP001345219">
    <property type="component" value="Chromosome 13"/>
</dbReference>
<evidence type="ECO:0000313" key="2">
    <source>
        <dbReference type="EMBL" id="KAK4779774.1"/>
    </source>
</evidence>
<protein>
    <recommendedName>
        <fullName evidence="4">PGR5-like protein 1A, chloroplastic</fullName>
    </recommendedName>
</protein>
<keyword evidence="1" id="KW-0472">Membrane</keyword>
<dbReference type="GO" id="GO:0009535">
    <property type="term" value="C:chloroplast thylakoid membrane"/>
    <property type="evidence" value="ECO:0007669"/>
    <property type="project" value="InterPro"/>
</dbReference>
<feature type="transmembrane region" description="Helical" evidence="1">
    <location>
        <begin position="135"/>
        <end position="159"/>
    </location>
</feature>
<name>A0AAN7L8Z1_9MYRT</name>
<dbReference type="PANTHER" id="PTHR31032:SF2">
    <property type="entry name" value="PGR5-LIKE A PROTEIN"/>
    <property type="match status" value="1"/>
</dbReference>
<dbReference type="AlphaFoldDB" id="A0AAN7L8Z1"/>
<comment type="caution">
    <text evidence="2">The sequence shown here is derived from an EMBL/GenBank/DDBJ whole genome shotgun (WGS) entry which is preliminary data.</text>
</comment>
<evidence type="ECO:0008006" key="4">
    <source>
        <dbReference type="Google" id="ProtNLM"/>
    </source>
</evidence>
<dbReference type="GO" id="GO:0016730">
    <property type="term" value="F:oxidoreductase activity, acting on iron-sulfur proteins as donors"/>
    <property type="evidence" value="ECO:0007669"/>
    <property type="project" value="InterPro"/>
</dbReference>
<evidence type="ECO:0000313" key="3">
    <source>
        <dbReference type="Proteomes" id="UP001345219"/>
    </source>
</evidence>
<dbReference type="GO" id="GO:0009773">
    <property type="term" value="P:photosynthetic electron transport in photosystem I"/>
    <property type="evidence" value="ECO:0007669"/>
    <property type="project" value="InterPro"/>
</dbReference>
<proteinExistence type="predicted"/>
<dbReference type="PANTHER" id="PTHR31032">
    <property type="entry name" value="PGR5-LIKE PROTEIN 1B, CHLOROPLASTIC"/>
    <property type="match status" value="1"/>
</dbReference>
<feature type="transmembrane region" description="Helical" evidence="1">
    <location>
        <begin position="179"/>
        <end position="203"/>
    </location>
</feature>
<gene>
    <name evidence="2" type="ORF">SAY87_015880</name>
</gene>
<dbReference type="EMBL" id="JAXIOK010000001">
    <property type="protein sequence ID" value="KAK4779774.1"/>
    <property type="molecule type" value="Genomic_DNA"/>
</dbReference>
<reference evidence="2 3" key="1">
    <citation type="journal article" date="2023" name="Hortic Res">
        <title>Pangenome of water caltrop reveals structural variations and asymmetric subgenome divergence after allopolyploidization.</title>
        <authorList>
            <person name="Zhang X."/>
            <person name="Chen Y."/>
            <person name="Wang L."/>
            <person name="Yuan Y."/>
            <person name="Fang M."/>
            <person name="Shi L."/>
            <person name="Lu R."/>
            <person name="Comes H.P."/>
            <person name="Ma Y."/>
            <person name="Chen Y."/>
            <person name="Huang G."/>
            <person name="Zhou Y."/>
            <person name="Zheng Z."/>
            <person name="Qiu Y."/>
        </authorList>
    </citation>
    <scope>NUCLEOTIDE SEQUENCE [LARGE SCALE GENOMIC DNA]</scope>
    <source>
        <tissue evidence="2">Roots</tissue>
    </source>
</reference>
<dbReference type="InterPro" id="IPR039987">
    <property type="entry name" value="PGRL1"/>
</dbReference>